<keyword evidence="2" id="KW-1185">Reference proteome</keyword>
<gene>
    <name evidence="1" type="ORF">CLV68_2336</name>
</gene>
<dbReference type="EMBL" id="RCDD01000001">
    <property type="protein sequence ID" value="RLK61795.1"/>
    <property type="molecule type" value="Genomic_DNA"/>
</dbReference>
<accession>A0A421BBQ1</accession>
<comment type="caution">
    <text evidence="1">The sequence shown here is derived from an EMBL/GenBank/DDBJ whole genome shotgun (WGS) entry which is preliminary data.</text>
</comment>
<organism evidence="1 2">
    <name type="scientific">Actinokineospora cianjurensis</name>
    <dbReference type="NCBI Taxonomy" id="585224"/>
    <lineage>
        <taxon>Bacteria</taxon>
        <taxon>Bacillati</taxon>
        <taxon>Actinomycetota</taxon>
        <taxon>Actinomycetes</taxon>
        <taxon>Pseudonocardiales</taxon>
        <taxon>Pseudonocardiaceae</taxon>
        <taxon>Actinokineospora</taxon>
    </lineage>
</organism>
<evidence type="ECO:0000313" key="1">
    <source>
        <dbReference type="EMBL" id="RLK61795.1"/>
    </source>
</evidence>
<protein>
    <submittedName>
        <fullName evidence="1">HEXXH motif-containing protein</fullName>
    </submittedName>
</protein>
<sequence length="357" mass="38010">MSAELVRHTLSGAVFDDLAAGGGGPDVARALVSARRSRTVAFLRLLAVDPAATRAFAVLGELHARDPVAVNRVLDDPVVGLWATSALLRRGMPGCLSHVVAAAAIRAGAVVDVPDPLVAVLPSLGALDPVAGVVRTDRLRWKAFPAVRLAPGVRWTLGGWPSGLLPEGLGVAATPDLGRWREGLSGAWELLSADHPVLAEELAVLVTAVTPLEPSDVGEASATVGDALGCVFLSLSADAETMAVTLTHELHHAKLTVLMDLFPLFDLTDTRLFHAPWRTDPRPIAGLLHGTYAHLAIAAFWHDRQRIAPSSRARREFARWREATWTVARTLLDSGALTPLGQRFVRGIEEQASGYGR</sequence>
<reference evidence="1 2" key="1">
    <citation type="submission" date="2018-10" db="EMBL/GenBank/DDBJ databases">
        <title>Genomic Encyclopedia of Archaeal and Bacterial Type Strains, Phase II (KMG-II): from individual species to whole genera.</title>
        <authorList>
            <person name="Goeker M."/>
        </authorList>
    </citation>
    <scope>NUCLEOTIDE SEQUENCE [LARGE SCALE GENOMIC DNA]</scope>
    <source>
        <strain evidence="1 2">DSM 45657</strain>
    </source>
</reference>
<name>A0A421BBQ1_9PSEU</name>
<proteinExistence type="predicted"/>
<dbReference type="Proteomes" id="UP000282454">
    <property type="component" value="Unassembled WGS sequence"/>
</dbReference>
<dbReference type="OrthoDB" id="796761at2"/>
<dbReference type="NCBIfam" id="TIGR04267">
    <property type="entry name" value="mod_HExxH"/>
    <property type="match status" value="1"/>
</dbReference>
<evidence type="ECO:0000313" key="2">
    <source>
        <dbReference type="Proteomes" id="UP000282454"/>
    </source>
</evidence>
<dbReference type="AlphaFoldDB" id="A0A421BBQ1"/>
<dbReference type="RefSeq" id="WP_121390389.1">
    <property type="nucleotide sequence ID" value="NZ_RCDD01000001.1"/>
</dbReference>
<dbReference type="InterPro" id="IPR026337">
    <property type="entry name" value="AKG_HExxH"/>
</dbReference>